<proteinExistence type="predicted"/>
<protein>
    <recommendedName>
        <fullName evidence="2">GYF domain-containing protein</fullName>
    </recommendedName>
</protein>
<feature type="transmembrane region" description="Helical" evidence="1">
    <location>
        <begin position="149"/>
        <end position="166"/>
    </location>
</feature>
<organism evidence="3 4">
    <name type="scientific">Pseudomonas fragi</name>
    <dbReference type="NCBI Taxonomy" id="296"/>
    <lineage>
        <taxon>Bacteria</taxon>
        <taxon>Pseudomonadati</taxon>
        <taxon>Pseudomonadota</taxon>
        <taxon>Gammaproteobacteria</taxon>
        <taxon>Pseudomonadales</taxon>
        <taxon>Pseudomonadaceae</taxon>
        <taxon>Pseudomonas</taxon>
    </lineage>
</organism>
<dbReference type="Proteomes" id="UP000216113">
    <property type="component" value="Unassembled WGS sequence"/>
</dbReference>
<comment type="caution">
    <text evidence="3">The sequence shown here is derived from an EMBL/GenBank/DDBJ whole genome shotgun (WGS) entry which is preliminary data.</text>
</comment>
<keyword evidence="1" id="KW-0812">Transmembrane</keyword>
<dbReference type="InterPro" id="IPR025640">
    <property type="entry name" value="GYF_2"/>
</dbReference>
<evidence type="ECO:0000259" key="2">
    <source>
        <dbReference type="Pfam" id="PF14237"/>
    </source>
</evidence>
<evidence type="ECO:0000313" key="3">
    <source>
        <dbReference type="EMBL" id="OZY42518.1"/>
    </source>
</evidence>
<dbReference type="EMBL" id="NQKL01000004">
    <property type="protein sequence ID" value="OZY42518.1"/>
    <property type="molecule type" value="Genomic_DNA"/>
</dbReference>
<keyword evidence="1" id="KW-0472">Membrane</keyword>
<dbReference type="RefSeq" id="WP_095028352.1">
    <property type="nucleotide sequence ID" value="NZ_NQKL01000004.1"/>
</dbReference>
<feature type="transmembrane region" description="Helical" evidence="1">
    <location>
        <begin position="91"/>
        <end position="111"/>
    </location>
</feature>
<keyword evidence="1" id="KW-1133">Transmembrane helix</keyword>
<dbReference type="AlphaFoldDB" id="A0A266LWR7"/>
<dbReference type="Pfam" id="PF14237">
    <property type="entry name" value="GYF_2"/>
    <property type="match status" value="1"/>
</dbReference>
<feature type="domain" description="GYF" evidence="2">
    <location>
        <begin position="6"/>
        <end position="50"/>
    </location>
</feature>
<accession>A0A266LWR7</accession>
<reference evidence="3 4" key="1">
    <citation type="submission" date="2017-08" db="EMBL/GenBank/DDBJ databases">
        <title>Genomic and metabolic characterisation of spoilage-associated Pseudomonas species.</title>
        <authorList>
            <person name="Stanborough T."/>
            <person name="Fegan N."/>
            <person name="Powell S.M."/>
            <person name="Singh T."/>
            <person name="Tamplin M.L."/>
            <person name="Chandry P.S."/>
        </authorList>
    </citation>
    <scope>NUCLEOTIDE SEQUENCE [LARGE SCALE GENOMIC DNA]</scope>
    <source>
        <strain evidence="3 4">F1820</strain>
    </source>
</reference>
<gene>
    <name evidence="3" type="ORF">CJF43_05700</name>
</gene>
<sequence>MSDVSWYYALNGSRCGPYTLEQMSGFLSSNDINADTKVWAGTGDWVSLKDTVLAQNIQRPSGPPPLAASDVDDRFVWALVGVQLVGGLVEYLSGISIWWAFLILNIGLCVFDERRLKAAGHLAPQSYWALLVPVYLWKRASLLNQKKHYFYGWMAAFIVSVLLSVVGDESAIEDAACPIVTEIIHKQFYQTSSCLAVTIDEEVRSGFYLAHAILDNGNDIDITIEKKGEQILVRIPKQ</sequence>
<name>A0A266LWR7_PSEFR</name>
<evidence type="ECO:0000313" key="4">
    <source>
        <dbReference type="Proteomes" id="UP000216113"/>
    </source>
</evidence>
<evidence type="ECO:0000256" key="1">
    <source>
        <dbReference type="SAM" id="Phobius"/>
    </source>
</evidence>